<dbReference type="InterPro" id="IPR006584">
    <property type="entry name" value="Cellulose-bd_IV"/>
</dbReference>
<evidence type="ECO:0000259" key="6">
    <source>
        <dbReference type="PROSITE" id="PS51175"/>
    </source>
</evidence>
<keyword evidence="4" id="KW-0326">Glycosidase</keyword>
<dbReference type="OrthoDB" id="9801455at2"/>
<protein>
    <submittedName>
        <fullName evidence="7">Carbohydrate-binding protein</fullName>
    </submittedName>
</protein>
<dbReference type="GO" id="GO:0004553">
    <property type="term" value="F:hydrolase activity, hydrolyzing O-glycosyl compounds"/>
    <property type="evidence" value="ECO:0007669"/>
    <property type="project" value="InterPro"/>
</dbReference>
<dbReference type="Pfam" id="PF06439">
    <property type="entry name" value="3keto-disac_hyd"/>
    <property type="match status" value="1"/>
</dbReference>
<dbReference type="GO" id="GO:0005975">
    <property type="term" value="P:carbohydrate metabolic process"/>
    <property type="evidence" value="ECO:0007669"/>
    <property type="project" value="InterPro"/>
</dbReference>
<dbReference type="KEGG" id="ppsc:EHS13_06280"/>
<evidence type="ECO:0000256" key="2">
    <source>
        <dbReference type="ARBA" id="ARBA00022729"/>
    </source>
</evidence>
<dbReference type="InterPro" id="IPR005084">
    <property type="entry name" value="CBM6"/>
</dbReference>
<comment type="similarity">
    <text evidence="1">Belongs to the glycosyl hydrolase 43 family.</text>
</comment>
<dbReference type="RefSeq" id="WP_155699528.1">
    <property type="nucleotide sequence ID" value="NZ_CP034235.1"/>
</dbReference>
<dbReference type="InterPro" id="IPR006710">
    <property type="entry name" value="Glyco_hydro_43"/>
</dbReference>
<keyword evidence="3" id="KW-0378">Hydrolase</keyword>
<dbReference type="Pfam" id="PF03422">
    <property type="entry name" value="CBM_6"/>
    <property type="match status" value="1"/>
</dbReference>
<dbReference type="Gene3D" id="2.60.120.560">
    <property type="entry name" value="Exo-inulinase, domain 1"/>
    <property type="match status" value="2"/>
</dbReference>
<gene>
    <name evidence="7" type="ORF">EHS13_06280</name>
</gene>
<evidence type="ECO:0000313" key="8">
    <source>
        <dbReference type="Proteomes" id="UP000426246"/>
    </source>
</evidence>
<dbReference type="SMART" id="SM00606">
    <property type="entry name" value="CBD_IV"/>
    <property type="match status" value="1"/>
</dbReference>
<dbReference type="Proteomes" id="UP000426246">
    <property type="component" value="Chromosome"/>
</dbReference>
<dbReference type="SUPFAM" id="SSF49785">
    <property type="entry name" value="Galactose-binding domain-like"/>
    <property type="match status" value="1"/>
</dbReference>
<feature type="domain" description="CBM6" evidence="6">
    <location>
        <begin position="515"/>
        <end position="641"/>
    </location>
</feature>
<dbReference type="GO" id="GO:0030246">
    <property type="term" value="F:carbohydrate binding"/>
    <property type="evidence" value="ECO:0007669"/>
    <property type="project" value="InterPro"/>
</dbReference>
<dbReference type="InterPro" id="IPR010496">
    <property type="entry name" value="AL/BT2_dom"/>
</dbReference>
<dbReference type="AlphaFoldDB" id="A0A6B8RDK9"/>
<accession>A0A6B8RDK9</accession>
<dbReference type="InterPro" id="IPR008979">
    <property type="entry name" value="Galactose-bd-like_sf"/>
</dbReference>
<evidence type="ECO:0000256" key="1">
    <source>
        <dbReference type="ARBA" id="ARBA00009865"/>
    </source>
</evidence>
<evidence type="ECO:0000256" key="4">
    <source>
        <dbReference type="ARBA" id="ARBA00023295"/>
    </source>
</evidence>
<dbReference type="PROSITE" id="PS51175">
    <property type="entry name" value="CBM6"/>
    <property type="match status" value="1"/>
</dbReference>
<reference evidence="8" key="1">
    <citation type="submission" date="2018-11" db="EMBL/GenBank/DDBJ databases">
        <title>Complete genome sequence of Paenibacillus sp. ML311-T8.</title>
        <authorList>
            <person name="Nam Y.-D."/>
            <person name="Kang J."/>
            <person name="Chung W.-H."/>
            <person name="Park Y.S."/>
        </authorList>
    </citation>
    <scope>NUCLEOTIDE SEQUENCE [LARGE SCALE GENOMIC DNA]</scope>
    <source>
        <strain evidence="8">ML311-T8</strain>
    </source>
</reference>
<dbReference type="InterPro" id="IPR051795">
    <property type="entry name" value="Glycosyl_Hydrlase_43"/>
</dbReference>
<dbReference type="PANTHER" id="PTHR42812:SF14">
    <property type="entry name" value="SECRETED PROTEIN"/>
    <property type="match status" value="1"/>
</dbReference>
<organism evidence="7 8">
    <name type="scientific">Paenibacillus psychroresistens</name>
    <dbReference type="NCBI Taxonomy" id="1778678"/>
    <lineage>
        <taxon>Bacteria</taxon>
        <taxon>Bacillati</taxon>
        <taxon>Bacillota</taxon>
        <taxon>Bacilli</taxon>
        <taxon>Bacillales</taxon>
        <taxon>Paenibacillaceae</taxon>
        <taxon>Paenibacillus</taxon>
    </lineage>
</organism>
<evidence type="ECO:0000256" key="3">
    <source>
        <dbReference type="ARBA" id="ARBA00022801"/>
    </source>
</evidence>
<dbReference type="Gene3D" id="2.60.120.260">
    <property type="entry name" value="Galactose-binding domain-like"/>
    <property type="match status" value="1"/>
</dbReference>
<name>A0A6B8RDK9_9BACL</name>
<evidence type="ECO:0000256" key="5">
    <source>
        <dbReference type="SAM" id="SignalP"/>
    </source>
</evidence>
<dbReference type="Pfam" id="PF04616">
    <property type="entry name" value="Glyco_hydro_43"/>
    <property type="match status" value="1"/>
</dbReference>
<sequence>MLRNLKKGIAFACIIFALVLPNASVFASTNPMTLPSEWASYGTGDPYVMKYNGVFYLYASTANGQTGVKCWSSTDTVNWTYAGMCSTDAITFVAYAPEVVYWNGTFYMYTSPNGGGHYVLTSNSPTGPFVKVTGNLGHGIDGSVFIDDNGGWYFYNSGSDGLHGATMSSPASIGSEVTLGGTQISGQWTEAPTMIKRNGVYNLTGSGNHVLSTGYRVNLSTNTAGPLQPFTQTSTPILLKTEGAFKGLGHSSNFIGPDLDTYYTTYHNLASIHPAGYPIRQVNFDPIGWNGDKMAVYGPTNWSMPNPALPSFEDRFNRAAIGAGYSNLNGGTWGITSSFLTQTAKGSLAFYIDYENTFTTASNYTAEYNLKEVSKGTLGPKLGAVYGYVDASNYGVAILNGNLNRLETVMLVGGVWGPQVNTALPAGFDITKLHTIRIEKSGTTYKYFVDGMLKETKITASLGAGKVGYLSCDDEANFGYIAVSNKVNGSGIFDLSKPIPGTIQAVHYNLGGEGVGYHDTSSGNAGGQYIRNDNVDIRNNPEGGHNIGWNSTGEWYKYNVTVQANGAYNLGLRYATTNTGTQVRVWFDGTDVTGVVTLPSTGGWDNWQTYTLKGLNLTSGNHTIRVETVTGEFDFYTLQFFAADNSSFTKTDSFTSSFSGDWNWVGGVGWSIASGTASINDTGKRVMGSTGWTDYTVETDVNGIGGLNSGIMVRVQNPAQGGAGDDAGLGTDFYQGYMVSLATGNVTLGKQNYNWTTLASAAGTYNLNTWYHMKVVVSGNNIKVYVVDMVTPKIDYTDNNTPFINGKVGLRAHFANSQFDNFSVIH</sequence>
<dbReference type="PANTHER" id="PTHR42812">
    <property type="entry name" value="BETA-XYLOSIDASE"/>
    <property type="match status" value="1"/>
</dbReference>
<dbReference type="Gene3D" id="2.115.10.20">
    <property type="entry name" value="Glycosyl hydrolase domain, family 43"/>
    <property type="match status" value="1"/>
</dbReference>
<dbReference type="CDD" id="cd04080">
    <property type="entry name" value="CBM6_cellulase-like"/>
    <property type="match status" value="1"/>
</dbReference>
<dbReference type="CDD" id="cd08991">
    <property type="entry name" value="GH43_HoAraf43-like"/>
    <property type="match status" value="1"/>
</dbReference>
<dbReference type="EMBL" id="CP034235">
    <property type="protein sequence ID" value="QGQ94521.1"/>
    <property type="molecule type" value="Genomic_DNA"/>
</dbReference>
<feature type="chain" id="PRO_5025582476" evidence="5">
    <location>
        <begin position="28"/>
        <end position="826"/>
    </location>
</feature>
<dbReference type="InterPro" id="IPR023296">
    <property type="entry name" value="Glyco_hydro_beta-prop_sf"/>
</dbReference>
<dbReference type="SUPFAM" id="SSF75005">
    <property type="entry name" value="Arabinanase/levansucrase/invertase"/>
    <property type="match status" value="1"/>
</dbReference>
<proteinExistence type="inferred from homology"/>
<evidence type="ECO:0000313" key="7">
    <source>
        <dbReference type="EMBL" id="QGQ94521.1"/>
    </source>
</evidence>
<keyword evidence="8" id="KW-1185">Reference proteome</keyword>
<keyword evidence="2 5" id="KW-0732">Signal</keyword>
<feature type="signal peptide" evidence="5">
    <location>
        <begin position="1"/>
        <end position="27"/>
    </location>
</feature>